<dbReference type="OrthoDB" id="6191536at2"/>
<dbReference type="InterPro" id="IPR000073">
    <property type="entry name" value="AB_hydrolase_1"/>
</dbReference>
<sequence>MQVEINGAVVNYSVAGEGADIILLHGWGQNIAMMDPVGDFLKQWFRVWILDFPGFGESSEPPVAWSVYDYADMLHEFRVQHGIERAVLMGHSFGGRIAIIEAARFPLEIEKVVLFDAAGVKPKRGVDYYAKVYTYKVGKRVLGLPGLKKLQQKVVSRSGSSDYQQASDVMKHTLSLVVNEDLQYLMPKMTMPVLLIWGAEDDATPVSDAKKMEAQMPNAGLVVYEQAGHYAYLECLPNVLRVLDSFLTPNK</sequence>
<dbReference type="Proteomes" id="UP000306912">
    <property type="component" value="Unassembled WGS sequence"/>
</dbReference>
<name>A0A5R8Q913_9FIRM</name>
<keyword evidence="2" id="KW-0378">Hydrolase</keyword>
<proteinExistence type="predicted"/>
<dbReference type="InterPro" id="IPR029058">
    <property type="entry name" value="AB_hydrolase_fold"/>
</dbReference>
<keyword evidence="3" id="KW-1185">Reference proteome</keyword>
<feature type="domain" description="AB hydrolase-1" evidence="1">
    <location>
        <begin position="21"/>
        <end position="234"/>
    </location>
</feature>
<reference evidence="2 3" key="1">
    <citation type="submission" date="2019-05" db="EMBL/GenBank/DDBJ databases">
        <title>Culicoidintestinum kansasii gen. nov., sp. nov. from the gastrointestinal tract of the biting midge, Culicoides sonorensis.</title>
        <authorList>
            <person name="Neupane S."/>
            <person name="Ghosh A."/>
            <person name="Gunther S."/>
            <person name="Martin K."/>
            <person name="Zurek L."/>
        </authorList>
    </citation>
    <scope>NUCLEOTIDE SEQUENCE [LARGE SCALE GENOMIC DNA]</scope>
    <source>
        <strain evidence="2 3">CS-1</strain>
    </source>
</reference>
<organism evidence="2 3">
    <name type="scientific">Culicoidibacter larvae</name>
    <dbReference type="NCBI Taxonomy" id="2579976"/>
    <lineage>
        <taxon>Bacteria</taxon>
        <taxon>Bacillati</taxon>
        <taxon>Bacillota</taxon>
        <taxon>Culicoidibacteria</taxon>
        <taxon>Culicoidibacterales</taxon>
        <taxon>Culicoidibacteraceae</taxon>
        <taxon>Culicoidibacter</taxon>
    </lineage>
</organism>
<protein>
    <submittedName>
        <fullName evidence="2">Alpha/beta hydrolase</fullName>
    </submittedName>
</protein>
<dbReference type="EMBL" id="VBWP01000016">
    <property type="protein sequence ID" value="TLG71108.1"/>
    <property type="molecule type" value="Genomic_DNA"/>
</dbReference>
<dbReference type="GO" id="GO:0016787">
    <property type="term" value="F:hydrolase activity"/>
    <property type="evidence" value="ECO:0007669"/>
    <property type="project" value="UniProtKB-KW"/>
</dbReference>
<dbReference type="PANTHER" id="PTHR46438">
    <property type="entry name" value="ALPHA/BETA-HYDROLASES SUPERFAMILY PROTEIN"/>
    <property type="match status" value="1"/>
</dbReference>
<dbReference type="Pfam" id="PF00561">
    <property type="entry name" value="Abhydrolase_1"/>
    <property type="match status" value="1"/>
</dbReference>
<evidence type="ECO:0000313" key="2">
    <source>
        <dbReference type="EMBL" id="TLG71108.1"/>
    </source>
</evidence>
<dbReference type="InParanoid" id="A0A5R8Q913"/>
<accession>A0A5R8Q913</accession>
<evidence type="ECO:0000313" key="3">
    <source>
        <dbReference type="Proteomes" id="UP000306912"/>
    </source>
</evidence>
<dbReference type="AlphaFoldDB" id="A0A5R8Q913"/>
<comment type="caution">
    <text evidence="2">The sequence shown here is derived from an EMBL/GenBank/DDBJ whole genome shotgun (WGS) entry which is preliminary data.</text>
</comment>
<dbReference type="Gene3D" id="3.40.50.1820">
    <property type="entry name" value="alpha/beta hydrolase"/>
    <property type="match status" value="1"/>
</dbReference>
<evidence type="ECO:0000259" key="1">
    <source>
        <dbReference type="Pfam" id="PF00561"/>
    </source>
</evidence>
<dbReference type="PANTHER" id="PTHR46438:SF11">
    <property type="entry name" value="LIPASE-RELATED"/>
    <property type="match status" value="1"/>
</dbReference>
<dbReference type="PRINTS" id="PR00111">
    <property type="entry name" value="ABHYDROLASE"/>
</dbReference>
<dbReference type="RefSeq" id="WP_138192600.1">
    <property type="nucleotide sequence ID" value="NZ_VBWP01000016.1"/>
</dbReference>
<dbReference type="SUPFAM" id="SSF53474">
    <property type="entry name" value="alpha/beta-Hydrolases"/>
    <property type="match status" value="1"/>
</dbReference>
<gene>
    <name evidence="2" type="ORF">FEZ08_11655</name>
</gene>